<dbReference type="EMBL" id="DXCQ01000041">
    <property type="protein sequence ID" value="HIY97014.1"/>
    <property type="molecule type" value="Genomic_DNA"/>
</dbReference>
<name>A0A9D1ZZW5_9FIRM</name>
<evidence type="ECO:0000313" key="5">
    <source>
        <dbReference type="EMBL" id="HIY97014.1"/>
    </source>
</evidence>
<protein>
    <submittedName>
        <fullName evidence="5">Helix-turn-helix domain-containing protein</fullName>
    </submittedName>
</protein>
<dbReference type="InterPro" id="IPR018060">
    <property type="entry name" value="HTH_AraC"/>
</dbReference>
<sequence length="420" mass="47897">MNLKNINLRELLNFRELEKLFKNYSKTSGLDVSLYDLSGAEQMSIRSEHSLCELLRGSCVCRDKIVQSGKKAEELKSSYIYETPCGLVMCIAAVRIDGQSIAYITTGPVVLWEKDEYFYSEMREKCLSMGVSVGESTFSAVRQVDCENMTSISEMLRVLVEYMAGEERKYLEQRLEISRMNLERLRVRREMEIKENQPCYNKYPIELEKELIAYVQLGDKNSAKKIINRFLNEIFSYASGDIDIIKAKLYEFTAFLSRSAVEAGAPLSALAGIVKKSSRLLLDNIDFQDLCASTIEILESFIDVVYESRSKRISSTHLAAAIRYINAHYSEDIDLETLAQSVFVSSCYLSHLFRNEMGTTFSDYLTRVRLESAKKLLMEGASVDRTADAVGYNDGNYFIKIFKKYVGVTPAKYRKSLMQS</sequence>
<dbReference type="Proteomes" id="UP000886750">
    <property type="component" value="Unassembled WGS sequence"/>
</dbReference>
<feature type="domain" description="HTH araC/xylS-type" evidence="4">
    <location>
        <begin position="319"/>
        <end position="416"/>
    </location>
</feature>
<evidence type="ECO:0000256" key="2">
    <source>
        <dbReference type="ARBA" id="ARBA00023125"/>
    </source>
</evidence>
<accession>A0A9D1ZZW5</accession>
<dbReference type="PRINTS" id="PR00032">
    <property type="entry name" value="HTHARAC"/>
</dbReference>
<dbReference type="InterPro" id="IPR018771">
    <property type="entry name" value="PocR_dom"/>
</dbReference>
<dbReference type="PROSITE" id="PS00041">
    <property type="entry name" value="HTH_ARAC_FAMILY_1"/>
    <property type="match status" value="1"/>
</dbReference>
<comment type="caution">
    <text evidence="5">The sequence shown here is derived from an EMBL/GenBank/DDBJ whole genome shotgun (WGS) entry which is preliminary data.</text>
</comment>
<keyword evidence="2" id="KW-0238">DNA-binding</keyword>
<dbReference type="Pfam" id="PF12833">
    <property type="entry name" value="HTH_18"/>
    <property type="match status" value="1"/>
</dbReference>
<dbReference type="InterPro" id="IPR009057">
    <property type="entry name" value="Homeodomain-like_sf"/>
</dbReference>
<evidence type="ECO:0000256" key="3">
    <source>
        <dbReference type="ARBA" id="ARBA00023163"/>
    </source>
</evidence>
<keyword evidence="3" id="KW-0804">Transcription</keyword>
<dbReference type="GO" id="GO:0003700">
    <property type="term" value="F:DNA-binding transcription factor activity"/>
    <property type="evidence" value="ECO:0007669"/>
    <property type="project" value="InterPro"/>
</dbReference>
<proteinExistence type="predicted"/>
<evidence type="ECO:0000313" key="6">
    <source>
        <dbReference type="Proteomes" id="UP000886750"/>
    </source>
</evidence>
<dbReference type="InterPro" id="IPR020449">
    <property type="entry name" value="Tscrpt_reg_AraC-type_HTH"/>
</dbReference>
<dbReference type="PANTHER" id="PTHR43280">
    <property type="entry name" value="ARAC-FAMILY TRANSCRIPTIONAL REGULATOR"/>
    <property type="match status" value="1"/>
</dbReference>
<dbReference type="AlphaFoldDB" id="A0A9D1ZZW5"/>
<dbReference type="SUPFAM" id="SSF46689">
    <property type="entry name" value="Homeodomain-like"/>
    <property type="match status" value="2"/>
</dbReference>
<evidence type="ECO:0000259" key="4">
    <source>
        <dbReference type="PROSITE" id="PS01124"/>
    </source>
</evidence>
<keyword evidence="1" id="KW-0805">Transcription regulation</keyword>
<evidence type="ECO:0000256" key="1">
    <source>
        <dbReference type="ARBA" id="ARBA00023015"/>
    </source>
</evidence>
<gene>
    <name evidence="5" type="ORF">H9729_04935</name>
</gene>
<dbReference type="Gene3D" id="1.10.10.60">
    <property type="entry name" value="Homeodomain-like"/>
    <property type="match status" value="2"/>
</dbReference>
<dbReference type="PROSITE" id="PS01124">
    <property type="entry name" value="HTH_ARAC_FAMILY_2"/>
    <property type="match status" value="1"/>
</dbReference>
<dbReference type="PANTHER" id="PTHR43280:SF28">
    <property type="entry name" value="HTH-TYPE TRANSCRIPTIONAL ACTIVATOR RHAS"/>
    <property type="match status" value="1"/>
</dbReference>
<dbReference type="SMART" id="SM00342">
    <property type="entry name" value="HTH_ARAC"/>
    <property type="match status" value="1"/>
</dbReference>
<organism evidence="5 6">
    <name type="scientific">Candidatus Borkfalkia excrementigallinarum</name>
    <dbReference type="NCBI Taxonomy" id="2838506"/>
    <lineage>
        <taxon>Bacteria</taxon>
        <taxon>Bacillati</taxon>
        <taxon>Bacillota</taxon>
        <taxon>Clostridia</taxon>
        <taxon>Christensenellales</taxon>
        <taxon>Christensenellaceae</taxon>
        <taxon>Candidatus Borkfalkia</taxon>
    </lineage>
</organism>
<dbReference type="InterPro" id="IPR018062">
    <property type="entry name" value="HTH_AraC-typ_CS"/>
</dbReference>
<dbReference type="Pfam" id="PF10114">
    <property type="entry name" value="PocR"/>
    <property type="match status" value="1"/>
</dbReference>
<dbReference type="GO" id="GO:0043565">
    <property type="term" value="F:sequence-specific DNA binding"/>
    <property type="evidence" value="ECO:0007669"/>
    <property type="project" value="InterPro"/>
</dbReference>
<reference evidence="5" key="2">
    <citation type="submission" date="2021-04" db="EMBL/GenBank/DDBJ databases">
        <authorList>
            <person name="Gilroy R."/>
        </authorList>
    </citation>
    <scope>NUCLEOTIDE SEQUENCE</scope>
    <source>
        <strain evidence="5">1345</strain>
    </source>
</reference>
<reference evidence="5" key="1">
    <citation type="journal article" date="2021" name="PeerJ">
        <title>Extensive microbial diversity within the chicken gut microbiome revealed by metagenomics and culture.</title>
        <authorList>
            <person name="Gilroy R."/>
            <person name="Ravi A."/>
            <person name="Getino M."/>
            <person name="Pursley I."/>
            <person name="Horton D.L."/>
            <person name="Alikhan N.F."/>
            <person name="Baker D."/>
            <person name="Gharbi K."/>
            <person name="Hall N."/>
            <person name="Watson M."/>
            <person name="Adriaenssens E.M."/>
            <person name="Foster-Nyarko E."/>
            <person name="Jarju S."/>
            <person name="Secka A."/>
            <person name="Antonio M."/>
            <person name="Oren A."/>
            <person name="Chaudhuri R.R."/>
            <person name="La Ragione R."/>
            <person name="Hildebrand F."/>
            <person name="Pallen M.J."/>
        </authorList>
    </citation>
    <scope>NUCLEOTIDE SEQUENCE</scope>
    <source>
        <strain evidence="5">1345</strain>
    </source>
</reference>